<accession>A0AAV5B2J2</accession>
<dbReference type="InterPro" id="IPR050979">
    <property type="entry name" value="LD-transpeptidase"/>
</dbReference>
<keyword evidence="3" id="KW-0677">Repeat</keyword>
<dbReference type="AlphaFoldDB" id="A0AAV5B2J2"/>
<feature type="region of interest" description="Disordered" evidence="8">
    <location>
        <begin position="41"/>
        <end position="79"/>
    </location>
</feature>
<evidence type="ECO:0000256" key="4">
    <source>
        <dbReference type="ARBA" id="ARBA00022960"/>
    </source>
</evidence>
<dbReference type="InterPro" id="IPR022464">
    <property type="entry name" value="Strep_pil_isopept_link"/>
</dbReference>
<proteinExistence type="predicted"/>
<dbReference type="InterPro" id="IPR038063">
    <property type="entry name" value="Transpep_catalytic_dom"/>
</dbReference>
<reference evidence="11" key="1">
    <citation type="journal article" date="2022" name="Int. J. Syst. Evol. Microbiol.">
        <title>Granulimonas faecalis gen. nov., sp. nov., and Leptogranulimonas caecicola gen. nov., sp. nov., novel lactate-producing Atopobiaceae bacteria isolated from mouse intestines, and an emended description of the family Atopobiaceae.</title>
        <authorList>
            <person name="Morinaga K."/>
            <person name="Kusada H."/>
            <person name="Sakamoto S."/>
            <person name="Murakami T."/>
            <person name="Toyoda A."/>
            <person name="Mori H."/>
            <person name="Meng X.Y."/>
            <person name="Takashino M."/>
            <person name="Murotomi K."/>
            <person name="Tamaki H."/>
        </authorList>
    </citation>
    <scope>NUCLEOTIDE SEQUENCE</scope>
    <source>
        <strain evidence="11">OPF53</strain>
    </source>
</reference>
<sequence length="622" mass="66150">MDVRTSPRRVAALVASALFVLGCVAPSAALALDVPAAAEKPAATEPDGESGGALPGAGAGTDVSGGTSQEPPAAVTPDPVSVSLSARVTLSGRALAAGELSVELLRDGTVVQKAPCAADGTVVFAPVVFTEKGTAAFALRMAPATVAGVTVDDKTVPVDVAVEEASGALVASVAYDGSADAPVFSNVYRHPAGWEGQGQSRRYYLADGTYVVDAWHTVDGLRYRFDGDGHPRTGWYDEGGNRYYLDPSTGAARTGWLDLAGQRFYLDPASGALKVGWADVDGQRFWLRRSDNAWGPKGSVGSGWLTENGQTYFLRRANSPWGPRGSIGTGWLTEGGQTYFLRRADSQWGPKGSIGSGWLSDGGHWYFLRRANSPWGPRGSMGRGWLNDGGTWYHLSGSGAMDTGWLASGGRWYWLSASGAMATGWAKVGGSWYYLDWPSGAMWANRWVSGIYWVGSSGSMATNAWVDGGRYWVDGSGRWTRGGAPGSMGGRAQGYSSPTPYLILVDNGANRVGVYRGGRGSWTEVRSMACSCGKRSTPTVRGTFSVGSRGYSFGENKGYSCYYWTQFYGDYLFHSILYNPYSHVVQDGRLGAGLSHGCVRLAIGDAKWIYDTIPRGTTVVSY</sequence>
<evidence type="ECO:0000256" key="5">
    <source>
        <dbReference type="ARBA" id="ARBA00022984"/>
    </source>
</evidence>
<dbReference type="GO" id="GO:0018104">
    <property type="term" value="P:peptidoglycan-protein cross-linking"/>
    <property type="evidence" value="ECO:0007669"/>
    <property type="project" value="TreeGrafter"/>
</dbReference>
<dbReference type="GO" id="GO:0071555">
    <property type="term" value="P:cell wall organization"/>
    <property type="evidence" value="ECO:0007669"/>
    <property type="project" value="UniProtKB-UniRule"/>
</dbReference>
<evidence type="ECO:0000256" key="3">
    <source>
        <dbReference type="ARBA" id="ARBA00022737"/>
    </source>
</evidence>
<gene>
    <name evidence="11" type="ORF">ATOP_06760</name>
</gene>
<comment type="pathway">
    <text evidence="1 7">Cell wall biogenesis; peptidoglycan biosynthesis.</text>
</comment>
<evidence type="ECO:0000313" key="12">
    <source>
        <dbReference type="Proteomes" id="UP001055025"/>
    </source>
</evidence>
<dbReference type="NCBIfam" id="TIGR03786">
    <property type="entry name" value="strep_pil_rpt"/>
    <property type="match status" value="1"/>
</dbReference>
<keyword evidence="6 7" id="KW-0961">Cell wall biogenesis/degradation</keyword>
<evidence type="ECO:0000256" key="7">
    <source>
        <dbReference type="PROSITE-ProRule" id="PRU01373"/>
    </source>
</evidence>
<dbReference type="CDD" id="cd16913">
    <property type="entry name" value="YkuD_like"/>
    <property type="match status" value="1"/>
</dbReference>
<dbReference type="Pfam" id="PF01473">
    <property type="entry name" value="Choline_bind_1"/>
    <property type="match status" value="5"/>
</dbReference>
<dbReference type="Gene3D" id="2.10.270.10">
    <property type="entry name" value="Cholin Binding"/>
    <property type="match status" value="3"/>
</dbReference>
<dbReference type="GO" id="GO:0016740">
    <property type="term" value="F:transferase activity"/>
    <property type="evidence" value="ECO:0007669"/>
    <property type="project" value="UniProtKB-KW"/>
</dbReference>
<dbReference type="Pfam" id="PF19085">
    <property type="entry name" value="Choline_bind_2"/>
    <property type="match status" value="1"/>
</dbReference>
<dbReference type="SUPFAM" id="SSF69360">
    <property type="entry name" value="Cell wall binding repeat"/>
    <property type="match status" value="1"/>
</dbReference>
<evidence type="ECO:0000259" key="10">
    <source>
        <dbReference type="PROSITE" id="PS52029"/>
    </source>
</evidence>
<evidence type="ECO:0000256" key="6">
    <source>
        <dbReference type="ARBA" id="ARBA00023316"/>
    </source>
</evidence>
<dbReference type="InterPro" id="IPR005490">
    <property type="entry name" value="LD_TPept_cat_dom"/>
</dbReference>
<evidence type="ECO:0000256" key="1">
    <source>
        <dbReference type="ARBA" id="ARBA00004752"/>
    </source>
</evidence>
<protein>
    <recommendedName>
        <fullName evidence="10">L,D-TPase catalytic domain-containing protein</fullName>
    </recommendedName>
</protein>
<dbReference type="Gene3D" id="2.40.440.10">
    <property type="entry name" value="L,D-transpeptidase catalytic domain-like"/>
    <property type="match status" value="1"/>
</dbReference>
<evidence type="ECO:0000313" key="11">
    <source>
        <dbReference type="EMBL" id="GJM55021.1"/>
    </source>
</evidence>
<keyword evidence="12" id="KW-1185">Reference proteome</keyword>
<evidence type="ECO:0000256" key="9">
    <source>
        <dbReference type="SAM" id="SignalP"/>
    </source>
</evidence>
<dbReference type="SUPFAM" id="SSF141523">
    <property type="entry name" value="L,D-transpeptidase catalytic domain-like"/>
    <property type="match status" value="1"/>
</dbReference>
<keyword evidence="9" id="KW-0732">Signal</keyword>
<comment type="caution">
    <text evidence="11">The sequence shown here is derived from an EMBL/GenBank/DDBJ whole genome shotgun (WGS) entry which is preliminary data.</text>
</comment>
<dbReference type="InterPro" id="IPR038174">
    <property type="entry name" value="Strep_pil_link_sf"/>
</dbReference>
<feature type="domain" description="L,D-TPase catalytic" evidence="10">
    <location>
        <begin position="501"/>
        <end position="622"/>
    </location>
</feature>
<feature type="active site" description="Nucleophile" evidence="7">
    <location>
        <position position="598"/>
    </location>
</feature>
<dbReference type="Gene3D" id="2.60.40.3050">
    <property type="match status" value="1"/>
</dbReference>
<dbReference type="InterPro" id="IPR018337">
    <property type="entry name" value="Cell_wall/Cho-bd_repeat"/>
</dbReference>
<name>A0AAV5B2J2_9ACTN</name>
<dbReference type="Pfam" id="PF12892">
    <property type="entry name" value="FctA"/>
    <property type="match status" value="1"/>
</dbReference>
<dbReference type="Pfam" id="PF03734">
    <property type="entry name" value="YkuD"/>
    <property type="match status" value="1"/>
</dbReference>
<evidence type="ECO:0000256" key="8">
    <source>
        <dbReference type="SAM" id="MobiDB-lite"/>
    </source>
</evidence>
<dbReference type="GO" id="GO:0008360">
    <property type="term" value="P:regulation of cell shape"/>
    <property type="evidence" value="ECO:0007669"/>
    <property type="project" value="UniProtKB-UniRule"/>
</dbReference>
<dbReference type="GO" id="GO:0071972">
    <property type="term" value="F:peptidoglycan L,D-transpeptidase activity"/>
    <property type="evidence" value="ECO:0007669"/>
    <property type="project" value="TreeGrafter"/>
</dbReference>
<feature type="signal peptide" evidence="9">
    <location>
        <begin position="1"/>
        <end position="31"/>
    </location>
</feature>
<dbReference type="GO" id="GO:0005576">
    <property type="term" value="C:extracellular region"/>
    <property type="evidence" value="ECO:0007669"/>
    <property type="project" value="TreeGrafter"/>
</dbReference>
<dbReference type="PANTHER" id="PTHR30582:SF2">
    <property type="entry name" value="L,D-TRANSPEPTIDASE YCIB-RELATED"/>
    <property type="match status" value="1"/>
</dbReference>
<dbReference type="EMBL" id="BQKC01000001">
    <property type="protein sequence ID" value="GJM55021.1"/>
    <property type="molecule type" value="Genomic_DNA"/>
</dbReference>
<dbReference type="Proteomes" id="UP001055025">
    <property type="component" value="Unassembled WGS sequence"/>
</dbReference>
<feature type="compositionally biased region" description="Gly residues" evidence="8">
    <location>
        <begin position="49"/>
        <end position="59"/>
    </location>
</feature>
<feature type="chain" id="PRO_5043842645" description="L,D-TPase catalytic domain-containing protein" evidence="9">
    <location>
        <begin position="32"/>
        <end position="622"/>
    </location>
</feature>
<keyword evidence="2" id="KW-0808">Transferase</keyword>
<organism evidence="11 12">
    <name type="scientific">Granulimonas faecalis</name>
    <dbReference type="NCBI Taxonomy" id="2894155"/>
    <lineage>
        <taxon>Bacteria</taxon>
        <taxon>Bacillati</taxon>
        <taxon>Actinomycetota</taxon>
        <taxon>Coriobacteriia</taxon>
        <taxon>Coriobacteriales</taxon>
        <taxon>Kribbibacteriaceae</taxon>
        <taxon>Granulimonas</taxon>
    </lineage>
</organism>
<keyword evidence="4 7" id="KW-0133">Cell shape</keyword>
<keyword evidence="5 7" id="KW-0573">Peptidoglycan synthesis</keyword>
<dbReference type="PANTHER" id="PTHR30582">
    <property type="entry name" value="L,D-TRANSPEPTIDASE"/>
    <property type="match status" value="1"/>
</dbReference>
<evidence type="ECO:0000256" key="2">
    <source>
        <dbReference type="ARBA" id="ARBA00022679"/>
    </source>
</evidence>
<feature type="active site" description="Proton donor/acceptor" evidence="7">
    <location>
        <position position="574"/>
    </location>
</feature>
<dbReference type="PROSITE" id="PS51257">
    <property type="entry name" value="PROKAR_LIPOPROTEIN"/>
    <property type="match status" value="1"/>
</dbReference>
<dbReference type="PROSITE" id="PS52029">
    <property type="entry name" value="LD_TPASE"/>
    <property type="match status" value="1"/>
</dbReference>